<dbReference type="GO" id="GO:0000813">
    <property type="term" value="C:ESCRT I complex"/>
    <property type="evidence" value="ECO:0007669"/>
    <property type="project" value="InterPro"/>
</dbReference>
<keyword evidence="4" id="KW-0967">Endosome</keyword>
<evidence type="ECO:0000256" key="6">
    <source>
        <dbReference type="ARBA" id="ARBA00023136"/>
    </source>
</evidence>
<dbReference type="GO" id="GO:0046755">
    <property type="term" value="P:viral budding"/>
    <property type="evidence" value="ECO:0007669"/>
    <property type="project" value="TreeGrafter"/>
</dbReference>
<feature type="domain" description="UMA" evidence="9">
    <location>
        <begin position="252"/>
        <end position="300"/>
    </location>
</feature>
<keyword evidence="3" id="KW-0813">Transport</keyword>
<feature type="domain" description="MABP" evidence="10">
    <location>
        <begin position="13"/>
        <end position="155"/>
    </location>
</feature>
<feature type="compositionally biased region" description="Low complexity" evidence="8">
    <location>
        <begin position="232"/>
        <end position="242"/>
    </location>
</feature>
<evidence type="ECO:0000256" key="2">
    <source>
        <dbReference type="ARBA" id="ARBA00010432"/>
    </source>
</evidence>
<proteinExistence type="inferred from homology"/>
<comment type="subcellular location">
    <subcellularLocation>
        <location evidence="1">Late endosome membrane</location>
        <topology evidence="1">Peripheral membrane protein</topology>
    </subcellularLocation>
</comment>
<dbReference type="GO" id="GO:0031902">
    <property type="term" value="C:late endosome membrane"/>
    <property type="evidence" value="ECO:0007669"/>
    <property type="project" value="UniProtKB-SubCell"/>
</dbReference>
<dbReference type="InterPro" id="IPR040297">
    <property type="entry name" value="MVB12B"/>
</dbReference>
<dbReference type="STRING" id="6689.A0A3R7M0H9"/>
<dbReference type="InterPro" id="IPR018798">
    <property type="entry name" value="MVB12A/B"/>
</dbReference>
<dbReference type="FunFam" id="2.100.10.50:FF:000002">
    <property type="entry name" value="Multivesicular body subunit 12B"/>
    <property type="match status" value="1"/>
</dbReference>
<evidence type="ECO:0000256" key="3">
    <source>
        <dbReference type="ARBA" id="ARBA00022448"/>
    </source>
</evidence>
<sequence length="306" mass="33103">MRDLYNALPLPDDRPITAVCVVQELSGCPTNYTAVSKTHDQDIDADLYKDSFFKRVTRYLCYSKTEGYMGYVVEHLTIVNDRDSRPPGYTIIEQTIDTSQKAFKKKQLCYKQVPRNMATQTVTDIIIMSRSKVAPEGFTLVGEMNGLCVCFKPGPAPTPQYNKPTVAGSSPLPYGVNPNGRGSIGGGGGGGGEGLYPGLGPARPAPAPPGPGSGVPQGPPPPLPPRNPSMYSSPSHASQSTSTLYGQGHSALFGVPFILNKKYVNSDDSAMETLPVVNKKSRQQIEDEYYYSFTLEQDIVQRPSAT</sequence>
<evidence type="ECO:0000256" key="8">
    <source>
        <dbReference type="SAM" id="MobiDB-lite"/>
    </source>
</evidence>
<dbReference type="PROSITE" id="PS51498">
    <property type="entry name" value="MABP"/>
    <property type="match status" value="1"/>
</dbReference>
<gene>
    <name evidence="11" type="ORF">C7M84_012187</name>
</gene>
<evidence type="ECO:0000313" key="11">
    <source>
        <dbReference type="EMBL" id="ROT69599.1"/>
    </source>
</evidence>
<feature type="region of interest" description="Disordered" evidence="8">
    <location>
        <begin position="172"/>
        <end position="243"/>
    </location>
</feature>
<dbReference type="GO" id="GO:0015031">
    <property type="term" value="P:protein transport"/>
    <property type="evidence" value="ECO:0007669"/>
    <property type="project" value="UniProtKB-KW"/>
</dbReference>
<dbReference type="Pfam" id="PF10240">
    <property type="entry name" value="DUF2464"/>
    <property type="match status" value="1"/>
</dbReference>
<evidence type="ECO:0008006" key="13">
    <source>
        <dbReference type="Google" id="ProtNLM"/>
    </source>
</evidence>
<name>A0A3R7M0H9_PENVA</name>
<dbReference type="InterPro" id="IPR023341">
    <property type="entry name" value="MABP"/>
</dbReference>
<comment type="caution">
    <text evidence="11">The sequence shown here is derived from an EMBL/GenBank/DDBJ whole genome shotgun (WGS) entry which is preliminary data.</text>
</comment>
<dbReference type="OrthoDB" id="6021306at2759"/>
<dbReference type="Proteomes" id="UP000283509">
    <property type="component" value="Unassembled WGS sequence"/>
</dbReference>
<evidence type="ECO:0000259" key="9">
    <source>
        <dbReference type="PROSITE" id="PS51497"/>
    </source>
</evidence>
<comment type="function">
    <text evidence="7">Component of the ESCRT-I complex, a regulator of vesicular trafficking process. Required for the sorting of endocytic ubiquitinated cargos into multivesicular bodies.</text>
</comment>
<evidence type="ECO:0000256" key="4">
    <source>
        <dbReference type="ARBA" id="ARBA00022753"/>
    </source>
</evidence>
<reference evidence="11 12" key="1">
    <citation type="submission" date="2018-04" db="EMBL/GenBank/DDBJ databases">
        <authorList>
            <person name="Zhang X."/>
            <person name="Yuan J."/>
            <person name="Li F."/>
            <person name="Xiang J."/>
        </authorList>
    </citation>
    <scope>NUCLEOTIDE SEQUENCE [LARGE SCALE GENOMIC DNA]</scope>
    <source>
        <tissue evidence="11">Muscle</tissue>
    </source>
</reference>
<comment type="similarity">
    <text evidence="2">Belongs to the MVB12 family.</text>
</comment>
<keyword evidence="12" id="KW-1185">Reference proteome</keyword>
<feature type="compositionally biased region" description="Gly residues" evidence="8">
    <location>
        <begin position="182"/>
        <end position="197"/>
    </location>
</feature>
<dbReference type="PANTHER" id="PTHR31547">
    <property type="entry name" value="MULTIVESICULAR BODY SUBUNIT 12B"/>
    <property type="match status" value="1"/>
</dbReference>
<evidence type="ECO:0000313" key="12">
    <source>
        <dbReference type="Proteomes" id="UP000283509"/>
    </source>
</evidence>
<protein>
    <recommendedName>
        <fullName evidence="13">Multivesicular body subunit 12A</fullName>
    </recommendedName>
</protein>
<evidence type="ECO:0000256" key="1">
    <source>
        <dbReference type="ARBA" id="ARBA00004633"/>
    </source>
</evidence>
<dbReference type="GO" id="GO:0019075">
    <property type="term" value="P:virus maturation"/>
    <property type="evidence" value="ECO:0007669"/>
    <property type="project" value="TreeGrafter"/>
</dbReference>
<evidence type="ECO:0000259" key="10">
    <source>
        <dbReference type="PROSITE" id="PS51498"/>
    </source>
</evidence>
<keyword evidence="5" id="KW-0653">Protein transport</keyword>
<keyword evidence="6" id="KW-0472">Membrane</keyword>
<dbReference type="EMBL" id="QCYY01002546">
    <property type="protein sequence ID" value="ROT69599.1"/>
    <property type="molecule type" value="Genomic_DNA"/>
</dbReference>
<dbReference type="PANTHER" id="PTHR31547:SF1">
    <property type="entry name" value="MULTIVESICULAR BODY SUBUNIT 12B"/>
    <property type="match status" value="1"/>
</dbReference>
<evidence type="ECO:0000256" key="5">
    <source>
        <dbReference type="ARBA" id="ARBA00022927"/>
    </source>
</evidence>
<dbReference type="GO" id="GO:0042058">
    <property type="term" value="P:regulation of epidermal growth factor receptor signaling pathway"/>
    <property type="evidence" value="ECO:0007669"/>
    <property type="project" value="TreeGrafter"/>
</dbReference>
<dbReference type="Gene3D" id="2.100.10.50">
    <property type="match status" value="1"/>
</dbReference>
<evidence type="ECO:0000256" key="7">
    <source>
        <dbReference type="ARBA" id="ARBA00053101"/>
    </source>
</evidence>
<dbReference type="InterPro" id="IPR023340">
    <property type="entry name" value="UMA"/>
</dbReference>
<dbReference type="AlphaFoldDB" id="A0A3R7M0H9"/>
<feature type="compositionally biased region" description="Pro residues" evidence="8">
    <location>
        <begin position="203"/>
        <end position="227"/>
    </location>
</feature>
<reference evidence="11 12" key="2">
    <citation type="submission" date="2019-01" db="EMBL/GenBank/DDBJ databases">
        <title>The decoding of complex shrimp genome reveals the adaptation for benthos swimmer, frequently molting mechanism and breeding impact on genome.</title>
        <authorList>
            <person name="Sun Y."/>
            <person name="Gao Y."/>
            <person name="Yu Y."/>
        </authorList>
    </citation>
    <scope>NUCLEOTIDE SEQUENCE [LARGE SCALE GENOMIC DNA]</scope>
    <source>
        <tissue evidence="11">Muscle</tissue>
    </source>
</reference>
<organism evidence="11 12">
    <name type="scientific">Penaeus vannamei</name>
    <name type="common">Whiteleg shrimp</name>
    <name type="synonym">Litopenaeus vannamei</name>
    <dbReference type="NCBI Taxonomy" id="6689"/>
    <lineage>
        <taxon>Eukaryota</taxon>
        <taxon>Metazoa</taxon>
        <taxon>Ecdysozoa</taxon>
        <taxon>Arthropoda</taxon>
        <taxon>Crustacea</taxon>
        <taxon>Multicrustacea</taxon>
        <taxon>Malacostraca</taxon>
        <taxon>Eumalacostraca</taxon>
        <taxon>Eucarida</taxon>
        <taxon>Decapoda</taxon>
        <taxon>Dendrobranchiata</taxon>
        <taxon>Penaeoidea</taxon>
        <taxon>Penaeidae</taxon>
        <taxon>Penaeus</taxon>
    </lineage>
</organism>
<dbReference type="PROSITE" id="PS51497">
    <property type="entry name" value="UMA"/>
    <property type="match status" value="1"/>
</dbReference>
<accession>A0A3R7M0H9</accession>